<dbReference type="GO" id="GO:0043139">
    <property type="term" value="F:5'-3' DNA helicase activity"/>
    <property type="evidence" value="ECO:0007669"/>
    <property type="project" value="UniProtKB-EC"/>
</dbReference>
<evidence type="ECO:0000256" key="14">
    <source>
        <dbReference type="ARBA" id="ARBA00023235"/>
    </source>
</evidence>
<keyword evidence="15" id="KW-0539">Nucleus</keyword>
<keyword evidence="10" id="KW-0067">ATP-binding</keyword>
<evidence type="ECO:0000256" key="9">
    <source>
        <dbReference type="ARBA" id="ARBA00022806"/>
    </source>
</evidence>
<dbReference type="InterPro" id="IPR014013">
    <property type="entry name" value="Helic_SF1/SF2_ATP-bd_DinG/Rad3"/>
</dbReference>
<dbReference type="PANTHER" id="PTHR11472">
    <property type="entry name" value="DNA REPAIR DEAD HELICASE RAD3/XP-D SUBFAMILY MEMBER"/>
    <property type="match status" value="1"/>
</dbReference>
<evidence type="ECO:0000256" key="3">
    <source>
        <dbReference type="ARBA" id="ARBA00008792"/>
    </source>
</evidence>
<keyword evidence="22" id="KW-1185">Reference proteome</keyword>
<dbReference type="STRING" id="178035.A0A154P7X6"/>
<dbReference type="GO" id="GO:0016818">
    <property type="term" value="F:hydrolase activity, acting on acid anhydrides, in phosphorus-containing anhydrides"/>
    <property type="evidence" value="ECO:0007669"/>
    <property type="project" value="InterPro"/>
</dbReference>
<evidence type="ECO:0000256" key="7">
    <source>
        <dbReference type="ARBA" id="ARBA00022763"/>
    </source>
</evidence>
<evidence type="ECO:0000256" key="1">
    <source>
        <dbReference type="ARBA" id="ARBA00001966"/>
    </source>
</evidence>
<dbReference type="GO" id="GO:0051539">
    <property type="term" value="F:4 iron, 4 sulfur cluster binding"/>
    <property type="evidence" value="ECO:0007669"/>
    <property type="project" value="UniProtKB-KW"/>
</dbReference>
<keyword evidence="11" id="KW-0408">Iron</keyword>
<evidence type="ECO:0000256" key="4">
    <source>
        <dbReference type="ARBA" id="ARBA00022485"/>
    </source>
</evidence>
<evidence type="ECO:0000256" key="17">
    <source>
        <dbReference type="ARBA" id="ARBA00048954"/>
    </source>
</evidence>
<comment type="cofactor">
    <cofactor evidence="1">
        <name>[4Fe-4S] cluster</name>
        <dbReference type="ChEBI" id="CHEBI:49883"/>
    </cofactor>
</comment>
<dbReference type="SUPFAM" id="SSF52540">
    <property type="entry name" value="P-loop containing nucleoside triphosphate hydrolases"/>
    <property type="match status" value="1"/>
</dbReference>
<feature type="region of interest" description="Disordered" evidence="19">
    <location>
        <begin position="37"/>
        <end position="71"/>
    </location>
</feature>
<evidence type="ECO:0000256" key="6">
    <source>
        <dbReference type="ARBA" id="ARBA00022741"/>
    </source>
</evidence>
<dbReference type="InterPro" id="IPR045028">
    <property type="entry name" value="DinG/Rad3-like"/>
</dbReference>
<dbReference type="GO" id="GO:0005634">
    <property type="term" value="C:nucleus"/>
    <property type="evidence" value="ECO:0007669"/>
    <property type="project" value="UniProtKB-SubCell"/>
</dbReference>
<keyword evidence="12" id="KW-0411">Iron-sulfur</keyword>
<dbReference type="AlphaFoldDB" id="A0A154P7X6"/>
<keyword evidence="5" id="KW-0479">Metal-binding</keyword>
<dbReference type="CDD" id="cd17970">
    <property type="entry name" value="DEAHc_FancJ"/>
    <property type="match status" value="1"/>
</dbReference>
<comment type="catalytic activity">
    <reaction evidence="17">
        <text>ATP + H2O = ADP + phosphate + H(+)</text>
        <dbReference type="Rhea" id="RHEA:13065"/>
        <dbReference type="ChEBI" id="CHEBI:15377"/>
        <dbReference type="ChEBI" id="CHEBI:15378"/>
        <dbReference type="ChEBI" id="CHEBI:30616"/>
        <dbReference type="ChEBI" id="CHEBI:43474"/>
        <dbReference type="ChEBI" id="CHEBI:456216"/>
        <dbReference type="EC" id="5.6.2.3"/>
    </reaction>
</comment>
<evidence type="ECO:0000256" key="2">
    <source>
        <dbReference type="ARBA" id="ARBA00004123"/>
    </source>
</evidence>
<evidence type="ECO:0000256" key="11">
    <source>
        <dbReference type="ARBA" id="ARBA00023004"/>
    </source>
</evidence>
<dbReference type="Pfam" id="PF06733">
    <property type="entry name" value="DEAD_2"/>
    <property type="match status" value="1"/>
</dbReference>
<dbReference type="NCBIfam" id="TIGR00604">
    <property type="entry name" value="rad3"/>
    <property type="match status" value="1"/>
</dbReference>
<evidence type="ECO:0000256" key="13">
    <source>
        <dbReference type="ARBA" id="ARBA00023204"/>
    </source>
</evidence>
<dbReference type="OrthoDB" id="19182at2759"/>
<evidence type="ECO:0000256" key="19">
    <source>
        <dbReference type="SAM" id="MobiDB-lite"/>
    </source>
</evidence>
<keyword evidence="14" id="KW-0413">Isomerase</keyword>
<comment type="similarity">
    <text evidence="3">Belongs to the DEAD box helicase family. DEAH subfamily.</text>
</comment>
<evidence type="ECO:0000256" key="18">
    <source>
        <dbReference type="ARBA" id="ARBA00082714"/>
    </source>
</evidence>
<dbReference type="GO" id="GO:0003677">
    <property type="term" value="F:DNA binding"/>
    <property type="evidence" value="ECO:0007669"/>
    <property type="project" value="InterPro"/>
</dbReference>
<dbReference type="GO" id="GO:0046872">
    <property type="term" value="F:metal ion binding"/>
    <property type="evidence" value="ECO:0007669"/>
    <property type="project" value="UniProtKB-KW"/>
</dbReference>
<evidence type="ECO:0000256" key="12">
    <source>
        <dbReference type="ARBA" id="ARBA00023014"/>
    </source>
</evidence>
<evidence type="ECO:0000256" key="5">
    <source>
        <dbReference type="ARBA" id="ARBA00022723"/>
    </source>
</evidence>
<dbReference type="PANTHER" id="PTHR11472:SF47">
    <property type="entry name" value="FANCONI ANEMIA GROUP J PROTEIN"/>
    <property type="match status" value="1"/>
</dbReference>
<dbReference type="InterPro" id="IPR013020">
    <property type="entry name" value="Rad3/Chl1-like"/>
</dbReference>
<organism evidence="21 22">
    <name type="scientific">Dufourea novaeangliae</name>
    <name type="common">Sweat bee</name>
    <dbReference type="NCBI Taxonomy" id="178035"/>
    <lineage>
        <taxon>Eukaryota</taxon>
        <taxon>Metazoa</taxon>
        <taxon>Ecdysozoa</taxon>
        <taxon>Arthropoda</taxon>
        <taxon>Hexapoda</taxon>
        <taxon>Insecta</taxon>
        <taxon>Pterygota</taxon>
        <taxon>Neoptera</taxon>
        <taxon>Endopterygota</taxon>
        <taxon>Hymenoptera</taxon>
        <taxon>Apocrita</taxon>
        <taxon>Aculeata</taxon>
        <taxon>Apoidea</taxon>
        <taxon>Anthophila</taxon>
        <taxon>Halictidae</taxon>
        <taxon>Rophitinae</taxon>
        <taxon>Dufourea</taxon>
    </lineage>
</organism>
<keyword evidence="8" id="KW-0378">Hydrolase</keyword>
<evidence type="ECO:0000259" key="20">
    <source>
        <dbReference type="PROSITE" id="PS51193"/>
    </source>
</evidence>
<evidence type="ECO:0000256" key="16">
    <source>
        <dbReference type="ARBA" id="ARBA00044969"/>
    </source>
</evidence>
<accession>A0A154P7X6</accession>
<dbReference type="InterPro" id="IPR006554">
    <property type="entry name" value="Helicase-like_DEXD_c2"/>
</dbReference>
<dbReference type="SMART" id="SM00488">
    <property type="entry name" value="DEXDc2"/>
    <property type="match status" value="1"/>
</dbReference>
<keyword evidence="6" id="KW-0547">Nucleotide-binding</keyword>
<gene>
    <name evidence="21" type="ORF">WN55_09092</name>
</gene>
<reference evidence="21 22" key="1">
    <citation type="submission" date="2015-07" db="EMBL/GenBank/DDBJ databases">
        <title>The genome of Dufourea novaeangliae.</title>
        <authorList>
            <person name="Pan H."/>
            <person name="Kapheim K."/>
        </authorList>
    </citation>
    <scope>NUCLEOTIDE SEQUENCE [LARGE SCALE GENOMIC DNA]</scope>
    <source>
        <strain evidence="21">0120121106</strain>
        <tissue evidence="21">Whole body</tissue>
    </source>
</reference>
<dbReference type="GO" id="GO:0005524">
    <property type="term" value="F:ATP binding"/>
    <property type="evidence" value="ECO:0007669"/>
    <property type="project" value="UniProtKB-KW"/>
</dbReference>
<feature type="region of interest" description="Disordered" evidence="19">
    <location>
        <begin position="273"/>
        <end position="293"/>
    </location>
</feature>
<dbReference type="GO" id="GO:0006289">
    <property type="term" value="P:nucleotide-excision repair"/>
    <property type="evidence" value="ECO:0007669"/>
    <property type="project" value="TreeGrafter"/>
</dbReference>
<dbReference type="Proteomes" id="UP000076502">
    <property type="component" value="Unassembled WGS sequence"/>
</dbReference>
<comment type="subcellular location">
    <subcellularLocation>
        <location evidence="2">Nucleus</location>
    </subcellularLocation>
</comment>
<dbReference type="InterPro" id="IPR010614">
    <property type="entry name" value="RAD3-like_helicase_DEAD"/>
</dbReference>
<name>A0A154P7X6_DUFNO</name>
<dbReference type="Pfam" id="PF13307">
    <property type="entry name" value="Helicase_C_2"/>
    <property type="match status" value="1"/>
</dbReference>
<keyword evidence="7" id="KW-0227">DNA damage</keyword>
<dbReference type="Gene3D" id="3.40.50.300">
    <property type="entry name" value="P-loop containing nucleotide triphosphate hydrolases"/>
    <property type="match status" value="2"/>
</dbReference>
<evidence type="ECO:0000313" key="22">
    <source>
        <dbReference type="Proteomes" id="UP000076502"/>
    </source>
</evidence>
<dbReference type="PROSITE" id="PS51193">
    <property type="entry name" value="HELICASE_ATP_BIND_2"/>
    <property type="match status" value="1"/>
</dbReference>
<evidence type="ECO:0000256" key="8">
    <source>
        <dbReference type="ARBA" id="ARBA00022801"/>
    </source>
</evidence>
<proteinExistence type="inferred from homology"/>
<keyword evidence="13" id="KW-0234">DNA repair</keyword>
<dbReference type="EC" id="5.6.2.3" evidence="16"/>
<evidence type="ECO:0000256" key="10">
    <source>
        <dbReference type="ARBA" id="ARBA00022840"/>
    </source>
</evidence>
<sequence>MLVVCVVSAVIGYVFYIVIKLKIEEWIKETRMSKLSLRKHRSKNEESQTESSSPTSPKNVIEISTDESDTSNIHEIVDSDQESAVALRPVEDYDAETLFKFQKSTDSVQTDEDVDVLMFGSTSGLNPKNQMFSWEEKSTHLKQNNNAVAADSDSDDLHQKSRVHRKQKKKFKNTHTAQLSRKNGACEDTLPVVAVHHELQIAGIQVKLPVKPYSCQIAVMNKVILGCKKKENCLLESPTGSGKTLALLCSVLAWHDHHTGDSDTELGEGTSNSAMKSGDGCTNRHSNIEEDGDSDYDKMERLKIPKIYYGTRTHKQIEQVIRELRKTSYRHKKMTILSSREHTCLQQSTTNKTDLCNDLLDPAKRTGCPFYNEGNKKAMATFPAAKRLGLGQVWDIEDLVTIGKEQNVCPYFAARNLMEHADIIFCPYNYIIDPDIRESMQLNLNDQVIILDEAHNIEDTCREVASVNFREDDLEAAAHDCGSLSKQRNDDPNTYNTLKEHILRLTKFIKSITLDKIDYNSNNLSSPYWTGMELLELYKMHELEESAVNTFLAACRTALQDCNKSKEESRSEKEYVKPVISRSTKIMVEHLMFTFRMITSPEFVNDYRACVIESTVKDFKYATDNTWLSTKKKEQRARTLKLLCMNPGMIFAPLAQSARSIILASGTLSPTSSFQSELSTAFVHVLNTAHVIPKDQVFATCIPKGPNNVSLRATYQNVNSWGFQDELGKVLLDICESVPHGILCFFSSYNVMHTQMERWQNNSIWSKISNVKQVFIEPRYGGDLAGIMTEYREIIQETSARPNGTIDGALFLAVFRGKVAEGIDFKDNEARCVLTVGIPYGVRKDPVIDMKLKYNDMNTARGLLRGSVWYSIQAFRALNQALGRCLRHANDWGAVLLVDERFLFPENIKNLPKWVKTMWIEQSNYNLKEQLRDFVARQKARDDKT</sequence>
<dbReference type="InterPro" id="IPR027417">
    <property type="entry name" value="P-loop_NTPase"/>
</dbReference>
<feature type="region of interest" description="Disordered" evidence="19">
    <location>
        <begin position="148"/>
        <end position="179"/>
    </location>
</feature>
<dbReference type="EMBL" id="KQ434839">
    <property type="protein sequence ID" value="KZC08029.1"/>
    <property type="molecule type" value="Genomic_DNA"/>
</dbReference>
<keyword evidence="4" id="KW-0004">4Fe-4S</keyword>
<dbReference type="FunFam" id="3.40.50.300:FF:000731">
    <property type="entry name" value="Fanconi anemia group J protein homolog"/>
    <property type="match status" value="1"/>
</dbReference>
<feature type="domain" description="Helicase ATP-binding" evidence="20">
    <location>
        <begin position="202"/>
        <end position="508"/>
    </location>
</feature>
<dbReference type="GO" id="GO:1990918">
    <property type="term" value="P:double-strand break repair involved in meiotic recombination"/>
    <property type="evidence" value="ECO:0007669"/>
    <property type="project" value="TreeGrafter"/>
</dbReference>
<dbReference type="CDD" id="cd18788">
    <property type="entry name" value="SF2_C_XPD"/>
    <property type="match status" value="1"/>
</dbReference>
<evidence type="ECO:0000256" key="15">
    <source>
        <dbReference type="ARBA" id="ARBA00023242"/>
    </source>
</evidence>
<dbReference type="InterPro" id="IPR006555">
    <property type="entry name" value="ATP-dep_Helicase_C"/>
</dbReference>
<dbReference type="SMART" id="SM00491">
    <property type="entry name" value="HELICc2"/>
    <property type="match status" value="1"/>
</dbReference>
<protein>
    <recommendedName>
        <fullName evidence="16">DNA 5'-3' helicase</fullName>
        <ecNumber evidence="16">5.6.2.3</ecNumber>
    </recommendedName>
    <alternativeName>
        <fullName evidence="18">DNA 5'-3' helicase FANCJ</fullName>
    </alternativeName>
</protein>
<evidence type="ECO:0000313" key="21">
    <source>
        <dbReference type="EMBL" id="KZC08029.1"/>
    </source>
</evidence>
<keyword evidence="9" id="KW-0347">Helicase</keyword>
<feature type="compositionally biased region" description="Basic residues" evidence="19">
    <location>
        <begin position="160"/>
        <end position="173"/>
    </location>
</feature>